<proteinExistence type="predicted"/>
<keyword evidence="5 6" id="KW-0472">Membrane</keyword>
<evidence type="ECO:0000256" key="3">
    <source>
        <dbReference type="ARBA" id="ARBA00022692"/>
    </source>
</evidence>
<keyword evidence="3 6" id="KW-0812">Transmembrane</keyword>
<name>A0ABX5STI2_9MICO</name>
<dbReference type="PANTHER" id="PTHR30086">
    <property type="entry name" value="ARGININE EXPORTER PROTEIN ARGO"/>
    <property type="match status" value="1"/>
</dbReference>
<evidence type="ECO:0000256" key="6">
    <source>
        <dbReference type="SAM" id="Phobius"/>
    </source>
</evidence>
<dbReference type="RefSeq" id="WP_135068048.1">
    <property type="nucleotide sequence ID" value="NZ_CP038266.1"/>
</dbReference>
<dbReference type="Proteomes" id="UP000295748">
    <property type="component" value="Chromosome"/>
</dbReference>
<evidence type="ECO:0000313" key="8">
    <source>
        <dbReference type="Proteomes" id="UP000295748"/>
    </source>
</evidence>
<reference evidence="7 8" key="1">
    <citation type="submission" date="2019-03" db="EMBL/GenBank/DDBJ databases">
        <authorList>
            <person name="Dong K."/>
        </authorList>
    </citation>
    <scope>NUCLEOTIDE SEQUENCE [LARGE SCALE GENOMIC DNA]</scope>
    <source>
        <strain evidence="8">dk512</strain>
    </source>
</reference>
<feature type="transmembrane region" description="Helical" evidence="6">
    <location>
        <begin position="116"/>
        <end position="138"/>
    </location>
</feature>
<feature type="transmembrane region" description="Helical" evidence="6">
    <location>
        <begin position="150"/>
        <end position="175"/>
    </location>
</feature>
<evidence type="ECO:0000256" key="4">
    <source>
        <dbReference type="ARBA" id="ARBA00022989"/>
    </source>
</evidence>
<comment type="subcellular location">
    <subcellularLocation>
        <location evidence="1">Cell membrane</location>
        <topology evidence="1">Multi-pass membrane protein</topology>
    </subcellularLocation>
</comment>
<dbReference type="EMBL" id="CP038266">
    <property type="protein sequence ID" value="QBR89493.1"/>
    <property type="molecule type" value="Genomic_DNA"/>
</dbReference>
<organism evidence="7 8">
    <name type="scientific">Microbacterium wangchenii</name>
    <dbReference type="NCBI Taxonomy" id="2541726"/>
    <lineage>
        <taxon>Bacteria</taxon>
        <taxon>Bacillati</taxon>
        <taxon>Actinomycetota</taxon>
        <taxon>Actinomycetes</taxon>
        <taxon>Micrococcales</taxon>
        <taxon>Microbacteriaceae</taxon>
        <taxon>Microbacterium</taxon>
    </lineage>
</organism>
<keyword evidence="4 6" id="KW-1133">Transmembrane helix</keyword>
<accession>A0ABX5STI2</accession>
<evidence type="ECO:0000256" key="1">
    <source>
        <dbReference type="ARBA" id="ARBA00004651"/>
    </source>
</evidence>
<evidence type="ECO:0000313" key="7">
    <source>
        <dbReference type="EMBL" id="QBR89493.1"/>
    </source>
</evidence>
<dbReference type="Pfam" id="PF01810">
    <property type="entry name" value="LysE"/>
    <property type="match status" value="1"/>
</dbReference>
<dbReference type="PANTHER" id="PTHR30086:SF20">
    <property type="entry name" value="ARGININE EXPORTER PROTEIN ARGO-RELATED"/>
    <property type="match status" value="1"/>
</dbReference>
<feature type="transmembrane region" description="Helical" evidence="6">
    <location>
        <begin position="187"/>
        <end position="209"/>
    </location>
</feature>
<feature type="transmembrane region" description="Helical" evidence="6">
    <location>
        <begin position="74"/>
        <end position="95"/>
    </location>
</feature>
<feature type="transmembrane region" description="Helical" evidence="6">
    <location>
        <begin position="6"/>
        <end position="24"/>
    </location>
</feature>
<feature type="transmembrane region" description="Helical" evidence="6">
    <location>
        <begin position="45"/>
        <end position="68"/>
    </location>
</feature>
<dbReference type="PIRSF" id="PIRSF006324">
    <property type="entry name" value="LeuE"/>
    <property type="match status" value="1"/>
</dbReference>
<keyword evidence="8" id="KW-1185">Reference proteome</keyword>
<protein>
    <submittedName>
        <fullName evidence="7">LysE family translocator</fullName>
    </submittedName>
</protein>
<evidence type="ECO:0000256" key="2">
    <source>
        <dbReference type="ARBA" id="ARBA00022475"/>
    </source>
</evidence>
<gene>
    <name evidence="7" type="ORF">E4K62_12895</name>
</gene>
<keyword evidence="2" id="KW-1003">Cell membrane</keyword>
<sequence length="218" mass="22036">MILDIPVAVYLAFLAATLLIAVVPGPDHVYLGAVALRDGRRAGTVAASGMAVSMTVHTLVAVTGLGALLTAAPAALVIIRLLGAAYLIHLGIGALRAADAADAPAPASTGRNFWRAMVVNLTNPKIVIFFLAFLPQFVDGGVGNPALQLLTLGLTFVVIGFVVDTVYASLGGLLGHFLAGRGTKARVLSVISGCVYLTLAALVLVTVVADVVSGAVGG</sequence>
<dbReference type="InterPro" id="IPR001123">
    <property type="entry name" value="LeuE-type"/>
</dbReference>
<evidence type="ECO:0000256" key="5">
    <source>
        <dbReference type="ARBA" id="ARBA00023136"/>
    </source>
</evidence>